<dbReference type="AlphaFoldDB" id="A0A7X3CNI3"/>
<dbReference type="InterPro" id="IPR016181">
    <property type="entry name" value="Acyl_CoA_acyltransferase"/>
</dbReference>
<dbReference type="GO" id="GO:0016747">
    <property type="term" value="F:acyltransferase activity, transferring groups other than amino-acyl groups"/>
    <property type="evidence" value="ECO:0007669"/>
    <property type="project" value="InterPro"/>
</dbReference>
<proteinExistence type="predicted"/>
<evidence type="ECO:0000313" key="3">
    <source>
        <dbReference type="Proteomes" id="UP000447876"/>
    </source>
</evidence>
<protein>
    <submittedName>
        <fullName evidence="2">GNAT family N-acetyltransferase</fullName>
    </submittedName>
</protein>
<dbReference type="PROSITE" id="PS51186">
    <property type="entry name" value="GNAT"/>
    <property type="match status" value="1"/>
</dbReference>
<sequence length="166" mass="19131">MQLTLAKIETKQEIASLAELASDIWREYFVAIISNEQIDYMVEKFQSYPALTDQIANQGYEYYFMTVHGQPIGYVGIKQEESKLFLSKFYLQQEHRGKGYGSQAMELLTDICRSRNLGAIWLTVNRHNASTIAVYEKKGFKTIRTQVADIGNGFVMDDYVMEKELD</sequence>
<dbReference type="Gene3D" id="3.40.630.30">
    <property type="match status" value="1"/>
</dbReference>
<comment type="caution">
    <text evidence="2">The sequence shown here is derived from an EMBL/GenBank/DDBJ whole genome shotgun (WGS) entry which is preliminary data.</text>
</comment>
<dbReference type="CDD" id="cd04301">
    <property type="entry name" value="NAT_SF"/>
    <property type="match status" value="1"/>
</dbReference>
<keyword evidence="2" id="KW-0808">Transferase</keyword>
<dbReference type="EMBL" id="WNZW01000003">
    <property type="protein sequence ID" value="MUG45854.1"/>
    <property type="molecule type" value="Genomic_DNA"/>
</dbReference>
<dbReference type="Pfam" id="PF00583">
    <property type="entry name" value="Acetyltransf_1"/>
    <property type="match status" value="1"/>
</dbReference>
<dbReference type="InterPro" id="IPR050276">
    <property type="entry name" value="MshD_Acetyltransferase"/>
</dbReference>
<evidence type="ECO:0000313" key="2">
    <source>
        <dbReference type="EMBL" id="MUG45854.1"/>
    </source>
</evidence>
<dbReference type="OrthoDB" id="9773249at2"/>
<accession>A0A7X3CNI3</accession>
<gene>
    <name evidence="2" type="ORF">GNP95_12720</name>
</gene>
<dbReference type="Proteomes" id="UP000447876">
    <property type="component" value="Unassembled WGS sequence"/>
</dbReference>
<reference evidence="2 3" key="1">
    <citation type="submission" date="2019-11" db="EMBL/GenBank/DDBJ databases">
        <title>Draft genome sequences of five Paenibacillus species of dairy origin.</title>
        <authorList>
            <person name="Olajide A.M."/>
            <person name="Chen S."/>
            <person name="Lapointe G."/>
        </authorList>
    </citation>
    <scope>NUCLEOTIDE SEQUENCE [LARGE SCALE GENOMIC DNA]</scope>
    <source>
        <strain evidence="2 3">12CR55</strain>
    </source>
</reference>
<dbReference type="SUPFAM" id="SSF55729">
    <property type="entry name" value="Acyl-CoA N-acyltransferases (Nat)"/>
    <property type="match status" value="1"/>
</dbReference>
<dbReference type="PANTHER" id="PTHR43617">
    <property type="entry name" value="L-AMINO ACID N-ACETYLTRANSFERASE"/>
    <property type="match status" value="1"/>
</dbReference>
<dbReference type="RefSeq" id="WP_155611237.1">
    <property type="nucleotide sequence ID" value="NZ_WNZW01000003.1"/>
</dbReference>
<dbReference type="InterPro" id="IPR000182">
    <property type="entry name" value="GNAT_dom"/>
</dbReference>
<organism evidence="2 3">
    <name type="scientific">Paenibacillus woosongensis</name>
    <dbReference type="NCBI Taxonomy" id="307580"/>
    <lineage>
        <taxon>Bacteria</taxon>
        <taxon>Bacillati</taxon>
        <taxon>Bacillota</taxon>
        <taxon>Bacilli</taxon>
        <taxon>Bacillales</taxon>
        <taxon>Paenibacillaceae</taxon>
        <taxon>Paenibacillus</taxon>
    </lineage>
</organism>
<name>A0A7X3CNI3_9BACL</name>
<evidence type="ECO:0000259" key="1">
    <source>
        <dbReference type="PROSITE" id="PS51186"/>
    </source>
</evidence>
<feature type="domain" description="N-acetyltransferase" evidence="1">
    <location>
        <begin position="8"/>
        <end position="166"/>
    </location>
</feature>